<evidence type="ECO:0000313" key="2">
    <source>
        <dbReference type="EnsemblPlants" id="KQJ94238"/>
    </source>
</evidence>
<evidence type="ECO:0000313" key="1">
    <source>
        <dbReference type="EMBL" id="KQJ94238.1"/>
    </source>
</evidence>
<reference evidence="1 2" key="1">
    <citation type="journal article" date="2010" name="Nature">
        <title>Genome sequencing and analysis of the model grass Brachypodium distachyon.</title>
        <authorList>
            <consortium name="International Brachypodium Initiative"/>
        </authorList>
    </citation>
    <scope>NUCLEOTIDE SEQUENCE [LARGE SCALE GENOMIC DNA]</scope>
    <source>
        <strain evidence="1 2">Bd21</strain>
    </source>
</reference>
<sequence>MHGSTSVVDTRGRPRCGTSEALSIAALRFRRVLGSSIDLETLDNDECAFSPSINHDGPGHVNTNFGVDCSLPTVFLLFCKVTWPLLICLGQHFAKCLSPTLRWAVILPSAFLLALSICASLPRDAGKSIETAWRRFCSQSRRWMGIR</sequence>
<dbReference type="Gramene" id="KQJ94238">
    <property type="protein sequence ID" value="KQJ94238"/>
    <property type="gene ID" value="BRADI_3g09398v3"/>
</dbReference>
<dbReference type="EnsemblPlants" id="KQJ94238">
    <property type="protein sequence ID" value="KQJ94238"/>
    <property type="gene ID" value="BRADI_3g09398v3"/>
</dbReference>
<reference evidence="1" key="2">
    <citation type="submission" date="2017-06" db="EMBL/GenBank/DDBJ databases">
        <title>WGS assembly of Brachypodium distachyon.</title>
        <authorList>
            <consortium name="The International Brachypodium Initiative"/>
            <person name="Lucas S."/>
            <person name="Harmon-Smith M."/>
            <person name="Lail K."/>
            <person name="Tice H."/>
            <person name="Grimwood J."/>
            <person name="Bruce D."/>
            <person name="Barry K."/>
            <person name="Shu S."/>
            <person name="Lindquist E."/>
            <person name="Wang M."/>
            <person name="Pitluck S."/>
            <person name="Vogel J.P."/>
            <person name="Garvin D.F."/>
            <person name="Mockler T.C."/>
            <person name="Schmutz J."/>
            <person name="Rokhsar D."/>
            <person name="Bevan M.W."/>
        </authorList>
    </citation>
    <scope>NUCLEOTIDE SEQUENCE</scope>
    <source>
        <strain evidence="1">Bd21</strain>
    </source>
</reference>
<organism evidence="1">
    <name type="scientific">Brachypodium distachyon</name>
    <name type="common">Purple false brome</name>
    <name type="synonym">Trachynia distachya</name>
    <dbReference type="NCBI Taxonomy" id="15368"/>
    <lineage>
        <taxon>Eukaryota</taxon>
        <taxon>Viridiplantae</taxon>
        <taxon>Streptophyta</taxon>
        <taxon>Embryophyta</taxon>
        <taxon>Tracheophyta</taxon>
        <taxon>Spermatophyta</taxon>
        <taxon>Magnoliopsida</taxon>
        <taxon>Liliopsida</taxon>
        <taxon>Poales</taxon>
        <taxon>Poaceae</taxon>
        <taxon>BOP clade</taxon>
        <taxon>Pooideae</taxon>
        <taxon>Stipodae</taxon>
        <taxon>Brachypodieae</taxon>
        <taxon>Brachypodium</taxon>
    </lineage>
</organism>
<proteinExistence type="predicted"/>
<reference evidence="2" key="3">
    <citation type="submission" date="2018-08" db="UniProtKB">
        <authorList>
            <consortium name="EnsemblPlants"/>
        </authorList>
    </citation>
    <scope>IDENTIFICATION</scope>
    <source>
        <strain evidence="2">cv. Bd21</strain>
    </source>
</reference>
<dbReference type="AlphaFoldDB" id="A0A0Q3F444"/>
<name>A0A0Q3F444_BRADI</name>
<accession>A0A0Q3F444</accession>
<gene>
    <name evidence="1" type="ORF">BRADI_3g09398v3</name>
</gene>
<dbReference type="EMBL" id="CM000882">
    <property type="protein sequence ID" value="KQJ94238.1"/>
    <property type="molecule type" value="Genomic_DNA"/>
</dbReference>
<evidence type="ECO:0000313" key="3">
    <source>
        <dbReference type="Proteomes" id="UP000008810"/>
    </source>
</evidence>
<dbReference type="Proteomes" id="UP000008810">
    <property type="component" value="Chromosome 3"/>
</dbReference>
<dbReference type="InParanoid" id="A0A0Q3F444"/>
<protein>
    <submittedName>
        <fullName evidence="1 2">Uncharacterized protein</fullName>
    </submittedName>
</protein>
<keyword evidence="3" id="KW-1185">Reference proteome</keyword>